<dbReference type="SUPFAM" id="SSF47413">
    <property type="entry name" value="lambda repressor-like DNA-binding domains"/>
    <property type="match status" value="1"/>
</dbReference>
<dbReference type="Pfam" id="PF01381">
    <property type="entry name" value="HTH_3"/>
    <property type="match status" value="1"/>
</dbReference>
<accession>A0A3P5XQH1</accession>
<evidence type="ECO:0000313" key="5">
    <source>
        <dbReference type="Proteomes" id="UP000277498"/>
    </source>
</evidence>
<evidence type="ECO:0000256" key="2">
    <source>
        <dbReference type="SAM" id="MobiDB-lite"/>
    </source>
</evidence>
<keyword evidence="1" id="KW-0238">DNA-binding</keyword>
<dbReference type="InterPro" id="IPR010982">
    <property type="entry name" value="Lambda_DNA-bd_dom_sf"/>
</dbReference>
<dbReference type="Gene3D" id="1.10.260.40">
    <property type="entry name" value="lambda repressor-like DNA-binding domains"/>
    <property type="match status" value="1"/>
</dbReference>
<evidence type="ECO:0000259" key="3">
    <source>
        <dbReference type="PROSITE" id="PS50943"/>
    </source>
</evidence>
<proteinExistence type="predicted"/>
<dbReference type="SMART" id="SM00530">
    <property type="entry name" value="HTH_XRE"/>
    <property type="match status" value="1"/>
</dbReference>
<gene>
    <name evidence="4" type="primary">puuR_3</name>
    <name evidence="4" type="ORF">XINFAN_04129</name>
</gene>
<dbReference type="PANTHER" id="PTHR46797">
    <property type="entry name" value="HTH-TYPE TRANSCRIPTIONAL REGULATOR"/>
    <property type="match status" value="1"/>
</dbReference>
<dbReference type="GO" id="GO:0003677">
    <property type="term" value="F:DNA binding"/>
    <property type="evidence" value="ECO:0007669"/>
    <property type="project" value="UniProtKB-KW"/>
</dbReference>
<dbReference type="InterPro" id="IPR013096">
    <property type="entry name" value="Cupin_2"/>
</dbReference>
<sequence length="208" mass="22312">MLKQTDISAQGQAAAAKPESDAASPAAIGSEIRDLRKAKRLTIKALSEATGISIGHLSEIERGISSPSIKALHDIARALGVTIGWFLHNAEESESAERRHIVRAGNRRSLRFSSGVADELLSPNLRGQLELLMSRFPPGAVGADVPYNHTGEEAGIVLSGALEMWIGDECFLLAEGDSFAFPSTTPHRYRNPGETEAVVIWAITPPSY</sequence>
<dbReference type="InterPro" id="IPR014710">
    <property type="entry name" value="RmlC-like_jellyroll"/>
</dbReference>
<feature type="domain" description="HTH cro/C1-type" evidence="3">
    <location>
        <begin position="32"/>
        <end position="86"/>
    </location>
</feature>
<dbReference type="PANTHER" id="PTHR46797:SF2">
    <property type="entry name" value="TRANSCRIPTIONAL REGULATOR"/>
    <property type="match status" value="1"/>
</dbReference>
<dbReference type="InterPro" id="IPR011051">
    <property type="entry name" value="RmlC_Cupin_sf"/>
</dbReference>
<protein>
    <submittedName>
        <fullName evidence="4">HTH-type transcriptional regulator PuuR</fullName>
    </submittedName>
</protein>
<dbReference type="CDD" id="cd02209">
    <property type="entry name" value="cupin_XRE_C"/>
    <property type="match status" value="1"/>
</dbReference>
<evidence type="ECO:0000256" key="1">
    <source>
        <dbReference type="ARBA" id="ARBA00023125"/>
    </source>
</evidence>
<dbReference type="RefSeq" id="WP_124088789.1">
    <property type="nucleotide sequence ID" value="NZ_UXAW01000136.1"/>
</dbReference>
<dbReference type="Pfam" id="PF07883">
    <property type="entry name" value="Cupin_2"/>
    <property type="match status" value="1"/>
</dbReference>
<dbReference type="GO" id="GO:0003700">
    <property type="term" value="F:DNA-binding transcription factor activity"/>
    <property type="evidence" value="ECO:0007669"/>
    <property type="project" value="TreeGrafter"/>
</dbReference>
<dbReference type="PROSITE" id="PS50943">
    <property type="entry name" value="HTH_CROC1"/>
    <property type="match status" value="1"/>
</dbReference>
<name>A0A3P5XQH1_9RHOB</name>
<feature type="compositionally biased region" description="Polar residues" evidence="2">
    <location>
        <begin position="1"/>
        <end position="11"/>
    </location>
</feature>
<dbReference type="InterPro" id="IPR001387">
    <property type="entry name" value="Cro/C1-type_HTH"/>
</dbReference>
<evidence type="ECO:0000313" key="4">
    <source>
        <dbReference type="EMBL" id="VDC33925.1"/>
    </source>
</evidence>
<organism evidence="4 5">
    <name type="scientific">Pseudogemmobacter humi</name>
    <dbReference type="NCBI Taxonomy" id="2483812"/>
    <lineage>
        <taxon>Bacteria</taxon>
        <taxon>Pseudomonadati</taxon>
        <taxon>Pseudomonadota</taxon>
        <taxon>Alphaproteobacteria</taxon>
        <taxon>Rhodobacterales</taxon>
        <taxon>Paracoccaceae</taxon>
        <taxon>Pseudogemmobacter</taxon>
    </lineage>
</organism>
<dbReference type="EMBL" id="UXAW01000136">
    <property type="protein sequence ID" value="VDC33925.1"/>
    <property type="molecule type" value="Genomic_DNA"/>
</dbReference>
<reference evidence="4 5" key="1">
    <citation type="submission" date="2018-11" db="EMBL/GenBank/DDBJ databases">
        <authorList>
            <person name="Criscuolo A."/>
        </authorList>
    </citation>
    <scope>NUCLEOTIDE SEQUENCE [LARGE SCALE GENOMIC DNA]</scope>
    <source>
        <strain evidence="4">ACIP111625</strain>
    </source>
</reference>
<dbReference type="Proteomes" id="UP000277498">
    <property type="component" value="Unassembled WGS sequence"/>
</dbReference>
<dbReference type="AlphaFoldDB" id="A0A3P5XQH1"/>
<dbReference type="Gene3D" id="2.60.120.10">
    <property type="entry name" value="Jelly Rolls"/>
    <property type="match status" value="1"/>
</dbReference>
<dbReference type="CDD" id="cd00093">
    <property type="entry name" value="HTH_XRE"/>
    <property type="match status" value="1"/>
</dbReference>
<feature type="region of interest" description="Disordered" evidence="2">
    <location>
        <begin position="1"/>
        <end position="27"/>
    </location>
</feature>
<dbReference type="OrthoDB" id="9814751at2"/>
<feature type="compositionally biased region" description="Low complexity" evidence="2">
    <location>
        <begin position="13"/>
        <end position="27"/>
    </location>
</feature>
<dbReference type="GO" id="GO:0005829">
    <property type="term" value="C:cytosol"/>
    <property type="evidence" value="ECO:0007669"/>
    <property type="project" value="TreeGrafter"/>
</dbReference>
<dbReference type="InterPro" id="IPR050807">
    <property type="entry name" value="TransReg_Diox_bact_type"/>
</dbReference>
<dbReference type="SUPFAM" id="SSF51182">
    <property type="entry name" value="RmlC-like cupins"/>
    <property type="match status" value="1"/>
</dbReference>
<keyword evidence="5" id="KW-1185">Reference proteome</keyword>